<evidence type="ECO:0000256" key="2">
    <source>
        <dbReference type="ARBA" id="ARBA00022723"/>
    </source>
</evidence>
<sequence>MTQSADNRIRTTLSVDAIDQREEFLLSLLAGASELALAGYDKQKADGAAPANRMKGPQDYLTETDGAVEAHIRARIAAAFPEDSFLGEETGGNAGDVVWVVDPIDGTANFARGIPHFCIAIALVANGETQLGGTINPVLAETYLARLGRGASRNGVPIRVAPTSEISATSFELGWSTRSVLADYIAAHTALVVAGSNVRRASSGALALCYVADGRSDGYAELLMNPWDCLGGLLMVREAGGVTCGFLSGGGLDDGGAVLAATPAVAAILSQATGIALFEGRDRRP</sequence>
<dbReference type="PROSITE" id="PS00629">
    <property type="entry name" value="IMP_1"/>
    <property type="match status" value="1"/>
</dbReference>
<organism evidence="5 6">
    <name type="scientific">Paracoccus cavernae</name>
    <dbReference type="NCBI Taxonomy" id="1571207"/>
    <lineage>
        <taxon>Bacteria</taxon>
        <taxon>Pseudomonadati</taxon>
        <taxon>Pseudomonadota</taxon>
        <taxon>Alphaproteobacteria</taxon>
        <taxon>Rhodobacterales</taxon>
        <taxon>Paracoccaceae</taxon>
        <taxon>Paracoccus</taxon>
    </lineage>
</organism>
<gene>
    <name evidence="5" type="ORF">QWZ10_00585</name>
</gene>
<dbReference type="EMBL" id="JAUFRC010000001">
    <property type="protein sequence ID" value="MDN3710701.1"/>
    <property type="molecule type" value="Genomic_DNA"/>
</dbReference>
<dbReference type="RefSeq" id="WP_377688305.1">
    <property type="nucleotide sequence ID" value="NZ_JBHMDZ010000049.1"/>
</dbReference>
<comment type="caution">
    <text evidence="5">The sequence shown here is derived from an EMBL/GenBank/DDBJ whole genome shotgun (WGS) entry which is preliminary data.</text>
</comment>
<dbReference type="PANTHER" id="PTHR20854">
    <property type="entry name" value="INOSITOL MONOPHOSPHATASE"/>
    <property type="match status" value="1"/>
</dbReference>
<dbReference type="SUPFAM" id="SSF56655">
    <property type="entry name" value="Carbohydrate phosphatase"/>
    <property type="match status" value="1"/>
</dbReference>
<dbReference type="PANTHER" id="PTHR20854:SF4">
    <property type="entry name" value="INOSITOL-1-MONOPHOSPHATASE-RELATED"/>
    <property type="match status" value="1"/>
</dbReference>
<evidence type="ECO:0000313" key="5">
    <source>
        <dbReference type="EMBL" id="MDN3710701.1"/>
    </source>
</evidence>
<keyword evidence="6" id="KW-1185">Reference proteome</keyword>
<accession>A0ABT8D301</accession>
<evidence type="ECO:0000256" key="4">
    <source>
        <dbReference type="ARBA" id="ARBA00022842"/>
    </source>
</evidence>
<proteinExistence type="inferred from homology"/>
<evidence type="ECO:0000256" key="3">
    <source>
        <dbReference type="ARBA" id="ARBA00022801"/>
    </source>
</evidence>
<reference evidence="6" key="1">
    <citation type="journal article" date="2019" name="Int. J. Syst. Evol. Microbiol.">
        <title>The Global Catalogue of Microorganisms (GCM) 10K type strain sequencing project: providing services to taxonomists for standard genome sequencing and annotation.</title>
        <authorList>
            <consortium name="The Broad Institute Genomics Platform"/>
            <consortium name="The Broad Institute Genome Sequencing Center for Infectious Disease"/>
            <person name="Wu L."/>
            <person name="Ma J."/>
        </authorList>
    </citation>
    <scope>NUCLEOTIDE SEQUENCE [LARGE SCALE GENOMIC DNA]</scope>
    <source>
        <strain evidence="6">CECT 8482</strain>
    </source>
</reference>
<dbReference type="PRINTS" id="PR00377">
    <property type="entry name" value="IMPHPHTASES"/>
</dbReference>
<dbReference type="Gene3D" id="3.40.190.80">
    <property type="match status" value="1"/>
</dbReference>
<keyword evidence="4" id="KW-0460">Magnesium</keyword>
<name>A0ABT8D301_9RHOB</name>
<dbReference type="Pfam" id="PF00459">
    <property type="entry name" value="Inositol_P"/>
    <property type="match status" value="1"/>
</dbReference>
<dbReference type="InterPro" id="IPR020583">
    <property type="entry name" value="Inositol_monoP_metal-BS"/>
</dbReference>
<keyword evidence="3" id="KW-0378">Hydrolase</keyword>
<evidence type="ECO:0000313" key="6">
    <source>
        <dbReference type="Proteomes" id="UP001243846"/>
    </source>
</evidence>
<dbReference type="Proteomes" id="UP001243846">
    <property type="component" value="Unassembled WGS sequence"/>
</dbReference>
<comment type="similarity">
    <text evidence="1">Belongs to the inositol monophosphatase superfamily.</text>
</comment>
<dbReference type="Gene3D" id="3.30.540.10">
    <property type="entry name" value="Fructose-1,6-Bisphosphatase, subunit A, domain 1"/>
    <property type="match status" value="1"/>
</dbReference>
<dbReference type="InterPro" id="IPR000760">
    <property type="entry name" value="Inositol_monophosphatase-like"/>
</dbReference>
<evidence type="ECO:0000256" key="1">
    <source>
        <dbReference type="ARBA" id="ARBA00009759"/>
    </source>
</evidence>
<protein>
    <submittedName>
        <fullName evidence="5">Inositol monophosphatase family protein</fullName>
    </submittedName>
</protein>
<keyword evidence="2" id="KW-0479">Metal-binding</keyword>